<evidence type="ECO:0000313" key="2">
    <source>
        <dbReference type="EMBL" id="KAH7948422.1"/>
    </source>
</evidence>
<accession>A0A9D4SV74</accession>
<feature type="region of interest" description="Disordered" evidence="1">
    <location>
        <begin position="101"/>
        <end position="136"/>
    </location>
</feature>
<proteinExistence type="predicted"/>
<comment type="caution">
    <text evidence="2">The sequence shown here is derived from an EMBL/GenBank/DDBJ whole genome shotgun (WGS) entry which is preliminary data.</text>
</comment>
<sequence>MEFERLYAIGKDLGMTGAELKRWVDAEIAREGDQRAQNREDAKAQAEQDRLSPVFLLDRTIHYLPEAMVFLDTPFFTGLARVKCMRDPLYDVVLGNIEGARPPNDPVSLWSPDRTQSDTSPPSMRGPPTLQLGRPDIKDKGTNEVGNVASSQTQKLAVCGAGFIAAAKGTKTLSLPSLPGLQPTITGVYQCKLKDLQKNDGSLRRCFEKVGKMQISEEENEGCLARERSAECEPELHGRDPRSRPSVRPLKTCAWVLCTTGVNGILCGQATNRRRAFVPTHAWTVGDSIAARSTCRECVSVPSPRR</sequence>
<dbReference type="VEuPathDB" id="VectorBase:RSAN_050305"/>
<gene>
    <name evidence="2" type="ORF">HPB52_022686</name>
</gene>
<dbReference type="AlphaFoldDB" id="A0A9D4SV74"/>
<reference evidence="2" key="2">
    <citation type="submission" date="2021-09" db="EMBL/GenBank/DDBJ databases">
        <authorList>
            <person name="Jia N."/>
            <person name="Wang J."/>
            <person name="Shi W."/>
            <person name="Du L."/>
            <person name="Sun Y."/>
            <person name="Zhan W."/>
            <person name="Jiang J."/>
            <person name="Wang Q."/>
            <person name="Zhang B."/>
            <person name="Ji P."/>
            <person name="Sakyi L.B."/>
            <person name="Cui X."/>
            <person name="Yuan T."/>
            <person name="Jiang B."/>
            <person name="Yang W."/>
            <person name="Lam T.T.-Y."/>
            <person name="Chang Q."/>
            <person name="Ding S."/>
            <person name="Wang X."/>
            <person name="Zhu J."/>
            <person name="Ruan X."/>
            <person name="Zhao L."/>
            <person name="Wei J."/>
            <person name="Que T."/>
            <person name="Du C."/>
            <person name="Cheng J."/>
            <person name="Dai P."/>
            <person name="Han X."/>
            <person name="Huang E."/>
            <person name="Gao Y."/>
            <person name="Liu J."/>
            <person name="Shao H."/>
            <person name="Ye R."/>
            <person name="Li L."/>
            <person name="Wei W."/>
            <person name="Wang X."/>
            <person name="Wang C."/>
            <person name="Huo Q."/>
            <person name="Li W."/>
            <person name="Guo W."/>
            <person name="Chen H."/>
            <person name="Chen S."/>
            <person name="Zhou L."/>
            <person name="Zhou L."/>
            <person name="Ni X."/>
            <person name="Tian J."/>
            <person name="Zhou Y."/>
            <person name="Sheng Y."/>
            <person name="Liu T."/>
            <person name="Pan Y."/>
            <person name="Xia L."/>
            <person name="Li J."/>
            <person name="Zhao F."/>
            <person name="Cao W."/>
        </authorList>
    </citation>
    <scope>NUCLEOTIDE SEQUENCE</scope>
    <source>
        <strain evidence="2">Rsan-2018</strain>
        <tissue evidence="2">Larvae</tissue>
    </source>
</reference>
<evidence type="ECO:0000313" key="3">
    <source>
        <dbReference type="Proteomes" id="UP000821837"/>
    </source>
</evidence>
<organism evidence="2 3">
    <name type="scientific">Rhipicephalus sanguineus</name>
    <name type="common">Brown dog tick</name>
    <name type="synonym">Ixodes sanguineus</name>
    <dbReference type="NCBI Taxonomy" id="34632"/>
    <lineage>
        <taxon>Eukaryota</taxon>
        <taxon>Metazoa</taxon>
        <taxon>Ecdysozoa</taxon>
        <taxon>Arthropoda</taxon>
        <taxon>Chelicerata</taxon>
        <taxon>Arachnida</taxon>
        <taxon>Acari</taxon>
        <taxon>Parasitiformes</taxon>
        <taxon>Ixodida</taxon>
        <taxon>Ixodoidea</taxon>
        <taxon>Ixodidae</taxon>
        <taxon>Rhipicephalinae</taxon>
        <taxon>Rhipicephalus</taxon>
        <taxon>Rhipicephalus</taxon>
    </lineage>
</organism>
<protein>
    <submittedName>
        <fullName evidence="2">Uncharacterized protein</fullName>
    </submittedName>
</protein>
<dbReference type="VEuPathDB" id="VectorBase:RSAN_035186"/>
<reference evidence="2" key="1">
    <citation type="journal article" date="2020" name="Cell">
        <title>Large-Scale Comparative Analyses of Tick Genomes Elucidate Their Genetic Diversity and Vector Capacities.</title>
        <authorList>
            <consortium name="Tick Genome and Microbiome Consortium (TIGMIC)"/>
            <person name="Jia N."/>
            <person name="Wang J."/>
            <person name="Shi W."/>
            <person name="Du L."/>
            <person name="Sun Y."/>
            <person name="Zhan W."/>
            <person name="Jiang J.F."/>
            <person name="Wang Q."/>
            <person name="Zhang B."/>
            <person name="Ji P."/>
            <person name="Bell-Sakyi L."/>
            <person name="Cui X.M."/>
            <person name="Yuan T.T."/>
            <person name="Jiang B.G."/>
            <person name="Yang W.F."/>
            <person name="Lam T.T."/>
            <person name="Chang Q.C."/>
            <person name="Ding S.J."/>
            <person name="Wang X.J."/>
            <person name="Zhu J.G."/>
            <person name="Ruan X.D."/>
            <person name="Zhao L."/>
            <person name="Wei J.T."/>
            <person name="Ye R.Z."/>
            <person name="Que T.C."/>
            <person name="Du C.H."/>
            <person name="Zhou Y.H."/>
            <person name="Cheng J.X."/>
            <person name="Dai P.F."/>
            <person name="Guo W.B."/>
            <person name="Han X.H."/>
            <person name="Huang E.J."/>
            <person name="Li L.F."/>
            <person name="Wei W."/>
            <person name="Gao Y.C."/>
            <person name="Liu J.Z."/>
            <person name="Shao H.Z."/>
            <person name="Wang X."/>
            <person name="Wang C.C."/>
            <person name="Yang T.C."/>
            <person name="Huo Q.B."/>
            <person name="Li W."/>
            <person name="Chen H.Y."/>
            <person name="Chen S.E."/>
            <person name="Zhou L.G."/>
            <person name="Ni X.B."/>
            <person name="Tian J.H."/>
            <person name="Sheng Y."/>
            <person name="Liu T."/>
            <person name="Pan Y.S."/>
            <person name="Xia L.Y."/>
            <person name="Li J."/>
            <person name="Zhao F."/>
            <person name="Cao W.C."/>
        </authorList>
    </citation>
    <scope>NUCLEOTIDE SEQUENCE</scope>
    <source>
        <strain evidence="2">Rsan-2018</strain>
    </source>
</reference>
<dbReference type="Proteomes" id="UP000821837">
    <property type="component" value="Chromosome 6"/>
</dbReference>
<feature type="compositionally biased region" description="Polar residues" evidence="1">
    <location>
        <begin position="113"/>
        <end position="122"/>
    </location>
</feature>
<dbReference type="EMBL" id="JABSTV010001252">
    <property type="protein sequence ID" value="KAH7948422.1"/>
    <property type="molecule type" value="Genomic_DNA"/>
</dbReference>
<keyword evidence="3" id="KW-1185">Reference proteome</keyword>
<evidence type="ECO:0000256" key="1">
    <source>
        <dbReference type="SAM" id="MobiDB-lite"/>
    </source>
</evidence>
<name>A0A9D4SV74_RHISA</name>